<feature type="compositionally biased region" description="Low complexity" evidence="1">
    <location>
        <begin position="97"/>
        <end position="113"/>
    </location>
</feature>
<comment type="caution">
    <text evidence="2">The sequence shown here is derived from an EMBL/GenBank/DDBJ whole genome shotgun (WGS) entry which is preliminary data.</text>
</comment>
<dbReference type="Proteomes" id="UP000283644">
    <property type="component" value="Unassembled WGS sequence"/>
</dbReference>
<evidence type="ECO:0000313" key="3">
    <source>
        <dbReference type="Proteomes" id="UP000283644"/>
    </source>
</evidence>
<organism evidence="2 3">
    <name type="scientific">Nocardioides immobilis</name>
    <dbReference type="NCBI Taxonomy" id="2049295"/>
    <lineage>
        <taxon>Bacteria</taxon>
        <taxon>Bacillati</taxon>
        <taxon>Actinomycetota</taxon>
        <taxon>Actinomycetes</taxon>
        <taxon>Propionibacteriales</taxon>
        <taxon>Nocardioidaceae</taxon>
        <taxon>Nocardioides</taxon>
    </lineage>
</organism>
<proteinExistence type="predicted"/>
<evidence type="ECO:0000256" key="1">
    <source>
        <dbReference type="SAM" id="MobiDB-lite"/>
    </source>
</evidence>
<accession>A0A417XUD8</accession>
<reference evidence="2 3" key="1">
    <citation type="submission" date="2018-09" db="EMBL/GenBank/DDBJ databases">
        <title>Genome sequencing of Nocardioides immobilis CCTCC AB 2017083 for comparison to Nocardioides silvaticus.</title>
        <authorList>
            <person name="Li C."/>
            <person name="Wang G."/>
        </authorList>
    </citation>
    <scope>NUCLEOTIDE SEQUENCE [LARGE SCALE GENOMIC DNA]</scope>
    <source>
        <strain evidence="2 3">CCTCC AB 2017083</strain>
    </source>
</reference>
<protein>
    <submittedName>
        <fullName evidence="2">Uncharacterized protein</fullName>
    </submittedName>
</protein>
<dbReference type="EMBL" id="QXGH01000038">
    <property type="protein sequence ID" value="RHW23915.1"/>
    <property type="molecule type" value="Genomic_DNA"/>
</dbReference>
<name>A0A417XUD8_9ACTN</name>
<feature type="region of interest" description="Disordered" evidence="1">
    <location>
        <begin position="25"/>
        <end position="113"/>
    </location>
</feature>
<dbReference type="AlphaFoldDB" id="A0A417XUD8"/>
<gene>
    <name evidence="2" type="ORF">D0Z08_27095</name>
</gene>
<evidence type="ECO:0000313" key="2">
    <source>
        <dbReference type="EMBL" id="RHW23915.1"/>
    </source>
</evidence>
<sequence length="113" mass="12380">MRSLRRLHRCGLRDVIKGCLRALRARPGVGPVRDDQPMARRTGPSPTRSLPRDQAPRGTAAPYPGAPARTWRASVDAQCRQTRNRLVTEIPPCPKQSSSLPPARPSAGPSRAR</sequence>
<keyword evidence="3" id="KW-1185">Reference proteome</keyword>